<reference evidence="3" key="1">
    <citation type="journal article" date="2019" name="Int. J. Syst. Evol. Microbiol.">
        <title>The Global Catalogue of Microorganisms (GCM) 10K type strain sequencing project: providing services to taxonomists for standard genome sequencing and annotation.</title>
        <authorList>
            <consortium name="The Broad Institute Genomics Platform"/>
            <consortium name="The Broad Institute Genome Sequencing Center for Infectious Disease"/>
            <person name="Wu L."/>
            <person name="Ma J."/>
        </authorList>
    </citation>
    <scope>NUCLEOTIDE SEQUENCE [LARGE SCALE GENOMIC DNA]</scope>
    <source>
        <strain evidence="3">JCM 16923</strain>
    </source>
</reference>
<comment type="caution">
    <text evidence="2">The sequence shown here is derived from an EMBL/GenBank/DDBJ whole genome shotgun (WGS) entry which is preliminary data.</text>
</comment>
<dbReference type="EMBL" id="BAAAZW010000004">
    <property type="protein sequence ID" value="GAA3957474.1"/>
    <property type="molecule type" value="Genomic_DNA"/>
</dbReference>
<feature type="transmembrane region" description="Helical" evidence="1">
    <location>
        <begin position="34"/>
        <end position="53"/>
    </location>
</feature>
<evidence type="ECO:0000313" key="3">
    <source>
        <dbReference type="Proteomes" id="UP001418444"/>
    </source>
</evidence>
<dbReference type="Proteomes" id="UP001418444">
    <property type="component" value="Unassembled WGS sequence"/>
</dbReference>
<gene>
    <name evidence="2" type="ORF">GCM10022231_15870</name>
</gene>
<feature type="transmembrane region" description="Helical" evidence="1">
    <location>
        <begin position="104"/>
        <end position="125"/>
    </location>
</feature>
<accession>A0ABP7P052</accession>
<keyword evidence="3" id="KW-1185">Reference proteome</keyword>
<evidence type="ECO:0000313" key="2">
    <source>
        <dbReference type="EMBL" id="GAA3957474.1"/>
    </source>
</evidence>
<keyword evidence="1" id="KW-0472">Membrane</keyword>
<keyword evidence="1" id="KW-0812">Transmembrane</keyword>
<name>A0ABP7P052_9ACTN</name>
<sequence>MYSGFLIGCFVVFPIISILIELSVRRRRGEDPDVLGLILRWFTFWIAGVRLLIDGLTQAIRPEFTAESIFDTTDPTVLPFISELGYSNIAIGVIGVLSIRLCSWTAPAALAGAIFLGLAGIRHLVDGGSFTTDRAVAAGTDIFAVVILIGALIAVALRARRNDAVSSPDRGATP</sequence>
<proteinExistence type="predicted"/>
<feature type="transmembrane region" description="Helical" evidence="1">
    <location>
        <begin position="77"/>
        <end position="97"/>
    </location>
</feature>
<organism evidence="2 3">
    <name type="scientific">Gordonia caeni</name>
    <dbReference type="NCBI Taxonomy" id="1007097"/>
    <lineage>
        <taxon>Bacteria</taxon>
        <taxon>Bacillati</taxon>
        <taxon>Actinomycetota</taxon>
        <taxon>Actinomycetes</taxon>
        <taxon>Mycobacteriales</taxon>
        <taxon>Gordoniaceae</taxon>
        <taxon>Gordonia</taxon>
    </lineage>
</organism>
<feature type="transmembrane region" description="Helical" evidence="1">
    <location>
        <begin position="137"/>
        <end position="157"/>
    </location>
</feature>
<protein>
    <recommendedName>
        <fullName evidence="4">DoxX family protein</fullName>
    </recommendedName>
</protein>
<evidence type="ECO:0008006" key="4">
    <source>
        <dbReference type="Google" id="ProtNLM"/>
    </source>
</evidence>
<evidence type="ECO:0000256" key="1">
    <source>
        <dbReference type="SAM" id="Phobius"/>
    </source>
</evidence>
<dbReference type="RefSeq" id="WP_344782400.1">
    <property type="nucleotide sequence ID" value="NZ_BAAAZW010000004.1"/>
</dbReference>
<keyword evidence="1" id="KW-1133">Transmembrane helix</keyword>
<dbReference type="InterPro" id="IPR046740">
    <property type="entry name" value="DUF6790"/>
</dbReference>
<feature type="transmembrane region" description="Helical" evidence="1">
    <location>
        <begin position="5"/>
        <end position="22"/>
    </location>
</feature>
<dbReference type="Pfam" id="PF20589">
    <property type="entry name" value="DUF6790"/>
    <property type="match status" value="1"/>
</dbReference>